<dbReference type="PANTHER" id="PTHR34138:SF1">
    <property type="entry name" value="CELL SHAPE-DETERMINING PROTEIN MREC"/>
    <property type="match status" value="1"/>
</dbReference>
<keyword evidence="3 5" id="KW-0133">Cell shape</keyword>
<dbReference type="GO" id="GO:0008360">
    <property type="term" value="P:regulation of cell shape"/>
    <property type="evidence" value="ECO:0007669"/>
    <property type="project" value="UniProtKB-KW"/>
</dbReference>
<evidence type="ECO:0000256" key="1">
    <source>
        <dbReference type="ARBA" id="ARBA00009369"/>
    </source>
</evidence>
<dbReference type="STRING" id="376489.A5892_08515"/>
<evidence type="ECO:0000313" key="8">
    <source>
        <dbReference type="Proteomes" id="UP000077875"/>
    </source>
</evidence>
<reference evidence="7 8" key="1">
    <citation type="submission" date="2016-04" db="EMBL/GenBank/DDBJ databases">
        <title>Complete Genome Sequence of Halotalea alkalilenta IHB B 13600.</title>
        <authorList>
            <person name="Swarnkar M.K."/>
            <person name="Sharma A."/>
            <person name="Kaushal K."/>
            <person name="Soni R."/>
            <person name="Rana S."/>
            <person name="Singh A.K."/>
            <person name="Gulati A."/>
        </authorList>
    </citation>
    <scope>NUCLEOTIDE SEQUENCE [LARGE SCALE GENOMIC DNA]</scope>
    <source>
        <strain evidence="7 8">IHB B 13600</strain>
    </source>
</reference>
<dbReference type="KEGG" id="haa:A5892_08515"/>
<dbReference type="Gene3D" id="2.40.10.340">
    <property type="entry name" value="Rod shape-determining protein MreC, domain 1"/>
    <property type="match status" value="1"/>
</dbReference>
<dbReference type="AlphaFoldDB" id="A0A172YE39"/>
<dbReference type="PIRSF" id="PIRSF038471">
    <property type="entry name" value="MreC"/>
    <property type="match status" value="1"/>
</dbReference>
<dbReference type="InterPro" id="IPR042177">
    <property type="entry name" value="Cell/Rod_1"/>
</dbReference>
<evidence type="ECO:0000256" key="2">
    <source>
        <dbReference type="ARBA" id="ARBA00013855"/>
    </source>
</evidence>
<keyword evidence="8" id="KW-1185">Reference proteome</keyword>
<gene>
    <name evidence="7" type="ORF">A5892_08515</name>
</gene>
<dbReference type="InterPro" id="IPR042175">
    <property type="entry name" value="Cell/Rod_MreC_2"/>
</dbReference>
<comment type="similarity">
    <text evidence="1 5">Belongs to the MreC family.</text>
</comment>
<dbReference type="EMBL" id="CP015243">
    <property type="protein sequence ID" value="ANF57503.1"/>
    <property type="molecule type" value="Genomic_DNA"/>
</dbReference>
<name>A0A172YE39_9GAMM</name>
<dbReference type="Pfam" id="PF04085">
    <property type="entry name" value="MreC"/>
    <property type="match status" value="1"/>
</dbReference>
<sequence>MLLCAVLAGALLFLDHRYTWMDQVRAEASTLVAPIQWLVSLPAEGFSWASMTFSTQRSLVEENRSLREQLVLLSQRAQRMESVSAENARLRALLKATPRDEIPYLTAELMMLDNDPFIQQMIVNRGAREGVYVGQPVIDASGVVGQVISVSRYTSRVLMISDPSHGVPVQIVRNGLRFIVQGGGGPEGLVVQNVPNNADIREGDLLVTSGLGGGFPQGYPVATVVSVQQNPNGPFARVEAQSSAQLDRSRQYLLLFARDAIAAHELVPLNQEALDAAIRVASVAQAGD</sequence>
<dbReference type="Proteomes" id="UP000077875">
    <property type="component" value="Chromosome"/>
</dbReference>
<evidence type="ECO:0000259" key="6">
    <source>
        <dbReference type="Pfam" id="PF04085"/>
    </source>
</evidence>
<organism evidence="7 8">
    <name type="scientific">Halotalea alkalilenta</name>
    <dbReference type="NCBI Taxonomy" id="376489"/>
    <lineage>
        <taxon>Bacteria</taxon>
        <taxon>Pseudomonadati</taxon>
        <taxon>Pseudomonadota</taxon>
        <taxon>Gammaproteobacteria</taxon>
        <taxon>Oceanospirillales</taxon>
        <taxon>Halomonadaceae</taxon>
        <taxon>Halotalea</taxon>
    </lineage>
</organism>
<dbReference type="NCBIfam" id="TIGR00219">
    <property type="entry name" value="mreC"/>
    <property type="match status" value="1"/>
</dbReference>
<feature type="domain" description="Rod shape-determining protein MreC beta-barrel core" evidence="6">
    <location>
        <begin position="113"/>
        <end position="253"/>
    </location>
</feature>
<dbReference type="InterPro" id="IPR007221">
    <property type="entry name" value="MreC"/>
</dbReference>
<dbReference type="InterPro" id="IPR055342">
    <property type="entry name" value="MreC_beta-barrel_core"/>
</dbReference>
<dbReference type="GO" id="GO:0005886">
    <property type="term" value="C:plasma membrane"/>
    <property type="evidence" value="ECO:0007669"/>
    <property type="project" value="TreeGrafter"/>
</dbReference>
<dbReference type="Gene3D" id="2.40.10.350">
    <property type="entry name" value="Rod shape-determining protein MreC, domain 2"/>
    <property type="match status" value="1"/>
</dbReference>
<evidence type="ECO:0000256" key="4">
    <source>
        <dbReference type="ARBA" id="ARBA00032089"/>
    </source>
</evidence>
<comment type="function">
    <text evidence="5">Involved in formation and maintenance of cell shape.</text>
</comment>
<protein>
    <recommendedName>
        <fullName evidence="2 5">Cell shape-determining protein MreC</fullName>
    </recommendedName>
    <alternativeName>
        <fullName evidence="4 5">Cell shape protein MreC</fullName>
    </alternativeName>
</protein>
<evidence type="ECO:0000313" key="7">
    <source>
        <dbReference type="EMBL" id="ANF57503.1"/>
    </source>
</evidence>
<evidence type="ECO:0000256" key="5">
    <source>
        <dbReference type="PIRNR" id="PIRNR038471"/>
    </source>
</evidence>
<accession>A0A172YE39</accession>
<evidence type="ECO:0000256" key="3">
    <source>
        <dbReference type="ARBA" id="ARBA00022960"/>
    </source>
</evidence>
<dbReference type="PANTHER" id="PTHR34138">
    <property type="entry name" value="CELL SHAPE-DETERMINING PROTEIN MREC"/>
    <property type="match status" value="1"/>
</dbReference>
<proteinExistence type="inferred from homology"/>